<comment type="caution">
    <text evidence="3">The sequence shown here is derived from an EMBL/GenBank/DDBJ whole genome shotgun (WGS) entry which is preliminary data.</text>
</comment>
<dbReference type="InterPro" id="IPR044169">
    <property type="entry name" value="PI21"/>
</dbReference>
<evidence type="ECO:0000259" key="2">
    <source>
        <dbReference type="PROSITE" id="PS50846"/>
    </source>
</evidence>
<dbReference type="GO" id="GO:0046872">
    <property type="term" value="F:metal ion binding"/>
    <property type="evidence" value="ECO:0007669"/>
    <property type="project" value="InterPro"/>
</dbReference>
<dbReference type="InterPro" id="IPR006121">
    <property type="entry name" value="HMA_dom"/>
</dbReference>
<proteinExistence type="predicted"/>
<evidence type="ECO:0000313" key="4">
    <source>
        <dbReference type="Proteomes" id="UP000283530"/>
    </source>
</evidence>
<dbReference type="STRING" id="337451.A0A443NXL4"/>
<sequence length="189" mass="20645">MADKTSTLVLTVNLSCCRCYMKIKKTLCKFEEIQCLTFDEKQNKVTISGQFDPEKLEMKLCSKARNCITGCEIKIEKEQAEVSITATVDLEPCTKETPPASPPRPPASPPPPPAITVNVIGIAFPPYVPRVCQSQRPCHGVICGDGIFRPPGVPMVYPKRCDGGCKEDEICSCSGYGSGSICSSSSFWW</sequence>
<keyword evidence="4" id="KW-1185">Reference proteome</keyword>
<accession>A0A443NXL4</accession>
<dbReference type="PANTHER" id="PTHR47488:SF7">
    <property type="entry name" value="HEAVY METAL TRANSPORT_DETOXIFICATION SUPERFAMILY PROTEIN"/>
    <property type="match status" value="1"/>
</dbReference>
<dbReference type="Gene3D" id="3.30.70.100">
    <property type="match status" value="1"/>
</dbReference>
<dbReference type="PROSITE" id="PS50846">
    <property type="entry name" value="HMA_2"/>
    <property type="match status" value="1"/>
</dbReference>
<dbReference type="PANTHER" id="PTHR47488">
    <property type="entry name" value="HEAVY METAL TRANSPORT/DETOXIFICATION SUPERFAMILY PROTEIN"/>
    <property type="match status" value="1"/>
</dbReference>
<organism evidence="3 4">
    <name type="scientific">Cinnamomum micranthum f. kanehirae</name>
    <dbReference type="NCBI Taxonomy" id="337451"/>
    <lineage>
        <taxon>Eukaryota</taxon>
        <taxon>Viridiplantae</taxon>
        <taxon>Streptophyta</taxon>
        <taxon>Embryophyta</taxon>
        <taxon>Tracheophyta</taxon>
        <taxon>Spermatophyta</taxon>
        <taxon>Magnoliopsida</taxon>
        <taxon>Magnoliidae</taxon>
        <taxon>Laurales</taxon>
        <taxon>Lauraceae</taxon>
        <taxon>Cinnamomum</taxon>
    </lineage>
</organism>
<gene>
    <name evidence="3" type="ORF">CKAN_01199400</name>
</gene>
<dbReference type="GO" id="GO:1900150">
    <property type="term" value="P:regulation of defense response to fungus"/>
    <property type="evidence" value="ECO:0007669"/>
    <property type="project" value="InterPro"/>
</dbReference>
<dbReference type="Proteomes" id="UP000283530">
    <property type="component" value="Unassembled WGS sequence"/>
</dbReference>
<protein>
    <submittedName>
        <fullName evidence="3">Protein PYRICULARIA ORYZAE RESISTANCE 21-like protein</fullName>
    </submittedName>
</protein>
<name>A0A443NXL4_9MAGN</name>
<dbReference type="InterPro" id="IPR036163">
    <property type="entry name" value="HMA_dom_sf"/>
</dbReference>
<dbReference type="AlphaFoldDB" id="A0A443NXL4"/>
<dbReference type="EMBL" id="QPKB01000004">
    <property type="protein sequence ID" value="RWR83243.1"/>
    <property type="molecule type" value="Genomic_DNA"/>
</dbReference>
<evidence type="ECO:0000256" key="1">
    <source>
        <dbReference type="SAM" id="MobiDB-lite"/>
    </source>
</evidence>
<feature type="compositionally biased region" description="Pro residues" evidence="1">
    <location>
        <begin position="99"/>
        <end position="111"/>
    </location>
</feature>
<feature type="domain" description="HMA" evidence="2">
    <location>
        <begin position="5"/>
        <end position="72"/>
    </location>
</feature>
<feature type="region of interest" description="Disordered" evidence="1">
    <location>
        <begin position="92"/>
        <end position="111"/>
    </location>
</feature>
<dbReference type="OrthoDB" id="785270at2759"/>
<reference evidence="3 4" key="1">
    <citation type="journal article" date="2019" name="Nat. Plants">
        <title>Stout camphor tree genome fills gaps in understanding of flowering plant genome evolution.</title>
        <authorList>
            <person name="Chaw S.M."/>
            <person name="Liu Y.C."/>
            <person name="Wu Y.W."/>
            <person name="Wang H.Y."/>
            <person name="Lin C.I."/>
            <person name="Wu C.S."/>
            <person name="Ke H.M."/>
            <person name="Chang L.Y."/>
            <person name="Hsu C.Y."/>
            <person name="Yang H.T."/>
            <person name="Sudianto E."/>
            <person name="Hsu M.H."/>
            <person name="Wu K.P."/>
            <person name="Wang L.N."/>
            <person name="Leebens-Mack J.H."/>
            <person name="Tsai I.J."/>
        </authorList>
    </citation>
    <scope>NUCLEOTIDE SEQUENCE [LARGE SCALE GENOMIC DNA]</scope>
    <source>
        <strain evidence="4">cv. Chaw 1501</strain>
        <tissue evidence="3">Young leaves</tissue>
    </source>
</reference>
<dbReference type="SUPFAM" id="SSF55008">
    <property type="entry name" value="HMA, heavy metal-associated domain"/>
    <property type="match status" value="1"/>
</dbReference>
<evidence type="ECO:0000313" key="3">
    <source>
        <dbReference type="EMBL" id="RWR83243.1"/>
    </source>
</evidence>